<gene>
    <name evidence="2" type="ORF">RRG08_042821</name>
</gene>
<organism evidence="2 3">
    <name type="scientific">Elysia crispata</name>
    <name type="common">lettuce slug</name>
    <dbReference type="NCBI Taxonomy" id="231223"/>
    <lineage>
        <taxon>Eukaryota</taxon>
        <taxon>Metazoa</taxon>
        <taxon>Spiralia</taxon>
        <taxon>Lophotrochozoa</taxon>
        <taxon>Mollusca</taxon>
        <taxon>Gastropoda</taxon>
        <taxon>Heterobranchia</taxon>
        <taxon>Euthyneura</taxon>
        <taxon>Panpulmonata</taxon>
        <taxon>Sacoglossa</taxon>
        <taxon>Placobranchoidea</taxon>
        <taxon>Plakobranchidae</taxon>
        <taxon>Elysia</taxon>
    </lineage>
</organism>
<sequence length="72" mass="7651">MIYKPKRRVILEMSDDSGAGECSPAEPSGREVTGISWLSASTAAPAALTAGGHRSTQGRFLKLEGQTLRLPH</sequence>
<proteinExistence type="predicted"/>
<comment type="caution">
    <text evidence="2">The sequence shown here is derived from an EMBL/GenBank/DDBJ whole genome shotgun (WGS) entry which is preliminary data.</text>
</comment>
<protein>
    <submittedName>
        <fullName evidence="2">Uncharacterized protein</fullName>
    </submittedName>
</protein>
<feature type="region of interest" description="Disordered" evidence="1">
    <location>
        <begin position="48"/>
        <end position="72"/>
    </location>
</feature>
<accession>A0AAE0YCP6</accession>
<dbReference type="Proteomes" id="UP001283361">
    <property type="component" value="Unassembled WGS sequence"/>
</dbReference>
<dbReference type="AlphaFoldDB" id="A0AAE0YCP6"/>
<dbReference type="EMBL" id="JAWDGP010006459">
    <property type="protein sequence ID" value="KAK3740838.1"/>
    <property type="molecule type" value="Genomic_DNA"/>
</dbReference>
<evidence type="ECO:0000256" key="1">
    <source>
        <dbReference type="SAM" id="MobiDB-lite"/>
    </source>
</evidence>
<evidence type="ECO:0000313" key="2">
    <source>
        <dbReference type="EMBL" id="KAK3740838.1"/>
    </source>
</evidence>
<name>A0AAE0YCP6_9GAST</name>
<keyword evidence="3" id="KW-1185">Reference proteome</keyword>
<reference evidence="2" key="1">
    <citation type="journal article" date="2023" name="G3 (Bethesda)">
        <title>A reference genome for the long-term kleptoplast-retaining sea slug Elysia crispata morphotype clarki.</title>
        <authorList>
            <person name="Eastman K.E."/>
            <person name="Pendleton A.L."/>
            <person name="Shaikh M.A."/>
            <person name="Suttiyut T."/>
            <person name="Ogas R."/>
            <person name="Tomko P."/>
            <person name="Gavelis G."/>
            <person name="Widhalm J.R."/>
            <person name="Wisecaver J.H."/>
        </authorList>
    </citation>
    <scope>NUCLEOTIDE SEQUENCE</scope>
    <source>
        <strain evidence="2">ECLA1</strain>
    </source>
</reference>
<evidence type="ECO:0000313" key="3">
    <source>
        <dbReference type="Proteomes" id="UP001283361"/>
    </source>
</evidence>